<keyword evidence="4 6" id="KW-0255">Endonuclease</keyword>
<name>A0ABX4CGM5_FLAHY</name>
<organism evidence="7 8">
    <name type="scientific">Flavobacterium hydatis</name>
    <name type="common">Cytophaga aquatilis</name>
    <dbReference type="NCBI Taxonomy" id="991"/>
    <lineage>
        <taxon>Bacteria</taxon>
        <taxon>Pseudomonadati</taxon>
        <taxon>Bacteroidota</taxon>
        <taxon>Flavobacteriia</taxon>
        <taxon>Flavobacteriales</taxon>
        <taxon>Flavobacteriaceae</taxon>
        <taxon>Flavobacterium</taxon>
    </lineage>
</organism>
<dbReference type="Proteomes" id="UP000198424">
    <property type="component" value="Unassembled WGS sequence"/>
</dbReference>
<comment type="similarity">
    <text evidence="6">Belongs to the endonuclease V family.</text>
</comment>
<sequence>MKETLGYTVEDVFMEKYILQKELAQKIISEDQIQHPIKYIAGVSVAYNDVDLKMISVIAVMDIETQEIVDQAFFELEDVTLHVPDLFAYNEVPSVLKAFEKLSIKPQLIFCDGHGIEHPKNVGLATHLGIELDIPTIGCPKKRLVGYYEKTSLGHLRGDRQELWFDDKIVGKALRTQERSNPLYISIGHKISLETAIDWVLKTTTNTRVPVVVQEAITLTEQLMPKRIRYDFLDDEENKYAIII</sequence>
<gene>
    <name evidence="6" type="primary">nfi</name>
    <name evidence="7" type="ORF">B0A62_12175</name>
</gene>
<dbReference type="EC" id="3.1.21.7" evidence="6"/>
<comment type="function">
    <text evidence="6">DNA repair enzyme involved in the repair of deaminated bases. Selectively cleaves double-stranded DNA at the second phosphodiester bond 3' to a deoxyinosine leaving behind the intact lesion on the nicked DNA.</text>
</comment>
<keyword evidence="6" id="KW-0234">DNA repair</keyword>
<dbReference type="HAMAP" id="MF_00801">
    <property type="entry name" value="Endonuclease_5"/>
    <property type="match status" value="1"/>
</dbReference>
<evidence type="ECO:0000256" key="1">
    <source>
        <dbReference type="ARBA" id="ARBA00004496"/>
    </source>
</evidence>
<evidence type="ECO:0000256" key="6">
    <source>
        <dbReference type="HAMAP-Rule" id="MF_00801"/>
    </source>
</evidence>
<keyword evidence="3 6" id="KW-0540">Nuclease</keyword>
<comment type="caution">
    <text evidence="7">The sequence shown here is derived from an EMBL/GenBank/DDBJ whole genome shotgun (WGS) entry which is preliminary data.</text>
</comment>
<accession>A0ABX4CGM5</accession>
<evidence type="ECO:0000256" key="3">
    <source>
        <dbReference type="ARBA" id="ARBA00022722"/>
    </source>
</evidence>
<evidence type="ECO:0000313" key="7">
    <source>
        <dbReference type="EMBL" id="OXA93938.1"/>
    </source>
</evidence>
<dbReference type="PANTHER" id="PTHR28511">
    <property type="entry name" value="ENDONUCLEASE V"/>
    <property type="match status" value="1"/>
</dbReference>
<keyword evidence="8" id="KW-1185">Reference proteome</keyword>
<dbReference type="PANTHER" id="PTHR28511:SF1">
    <property type="entry name" value="ENDONUCLEASE V"/>
    <property type="match status" value="1"/>
</dbReference>
<dbReference type="Pfam" id="PF04493">
    <property type="entry name" value="Endonuclease_5"/>
    <property type="match status" value="1"/>
</dbReference>
<comment type="subcellular location">
    <subcellularLocation>
        <location evidence="1 6">Cytoplasm</location>
    </subcellularLocation>
</comment>
<keyword evidence="2 6" id="KW-0963">Cytoplasm</keyword>
<keyword evidence="6" id="KW-0227">DNA damage</keyword>
<dbReference type="CDD" id="cd06559">
    <property type="entry name" value="Endonuclease_V"/>
    <property type="match status" value="1"/>
</dbReference>
<dbReference type="Gene3D" id="3.30.2170.10">
    <property type="entry name" value="archaeoglobus fulgidus dsm 4304 superfamily"/>
    <property type="match status" value="1"/>
</dbReference>
<proteinExistence type="inferred from homology"/>
<evidence type="ECO:0000313" key="8">
    <source>
        <dbReference type="Proteomes" id="UP000198424"/>
    </source>
</evidence>
<evidence type="ECO:0000256" key="2">
    <source>
        <dbReference type="ARBA" id="ARBA00022490"/>
    </source>
</evidence>
<dbReference type="EMBL" id="MUGY01000012">
    <property type="protein sequence ID" value="OXA93938.1"/>
    <property type="molecule type" value="Genomic_DNA"/>
</dbReference>
<reference evidence="7 8" key="1">
    <citation type="submission" date="2016-11" db="EMBL/GenBank/DDBJ databases">
        <title>Whole genomes of Flavobacteriaceae.</title>
        <authorList>
            <person name="Stine C."/>
            <person name="Li C."/>
            <person name="Tadesse D."/>
        </authorList>
    </citation>
    <scope>NUCLEOTIDE SEQUENCE [LARGE SCALE GENOMIC DNA]</scope>
    <source>
        <strain evidence="7 8">ATCC 29551</strain>
    </source>
</reference>
<keyword evidence="5 6" id="KW-0378">Hydrolase</keyword>
<protein>
    <recommendedName>
        <fullName evidence="6">Endonuclease V</fullName>
        <ecNumber evidence="6">3.1.21.7</ecNumber>
    </recommendedName>
    <alternativeName>
        <fullName evidence="6">Deoxyinosine 3'endonuclease</fullName>
    </alternativeName>
    <alternativeName>
        <fullName evidence="6">Deoxyribonuclease V</fullName>
        <shortName evidence="6">DNase V</shortName>
    </alternativeName>
</protein>
<evidence type="ECO:0000256" key="5">
    <source>
        <dbReference type="ARBA" id="ARBA00022801"/>
    </source>
</evidence>
<comment type="catalytic activity">
    <reaction evidence="6">
        <text>Endonucleolytic cleavage at apurinic or apyrimidinic sites to products with a 5'-phosphate.</text>
        <dbReference type="EC" id="3.1.21.7"/>
    </reaction>
</comment>
<evidence type="ECO:0000256" key="4">
    <source>
        <dbReference type="ARBA" id="ARBA00022759"/>
    </source>
</evidence>
<comment type="caution">
    <text evidence="6">Lacks conserved residue(s) required for the propagation of feature annotation.</text>
</comment>
<dbReference type="InterPro" id="IPR007581">
    <property type="entry name" value="Endonuclease-V"/>
</dbReference>